<dbReference type="PANTHER" id="PTHR43636:SF2">
    <property type="entry name" value="ELONGATION FACTOR G, MITOCHONDRIAL"/>
    <property type="match status" value="1"/>
</dbReference>
<dbReference type="SMART" id="SM00889">
    <property type="entry name" value="EFG_IV"/>
    <property type="match status" value="1"/>
</dbReference>
<evidence type="ECO:0000259" key="6">
    <source>
        <dbReference type="SMART" id="SM00889"/>
    </source>
</evidence>
<evidence type="ECO:0000313" key="8">
    <source>
        <dbReference type="Proteomes" id="UP000313359"/>
    </source>
</evidence>
<dbReference type="Pfam" id="PF03764">
    <property type="entry name" value="EFG_IV"/>
    <property type="match status" value="1"/>
</dbReference>
<name>A0A5C2S0H7_9APHY</name>
<evidence type="ECO:0000256" key="4">
    <source>
        <dbReference type="ARBA" id="ARBA00023134"/>
    </source>
</evidence>
<keyword evidence="3" id="KW-0648">Protein biosynthesis</keyword>
<feature type="region of interest" description="Disordered" evidence="5">
    <location>
        <begin position="246"/>
        <end position="294"/>
    </location>
</feature>
<evidence type="ECO:0000313" key="7">
    <source>
        <dbReference type="EMBL" id="RPD56810.1"/>
    </source>
</evidence>
<accession>A0A5C2S0H7</accession>
<dbReference type="GO" id="GO:0005739">
    <property type="term" value="C:mitochondrion"/>
    <property type="evidence" value="ECO:0007669"/>
    <property type="project" value="TreeGrafter"/>
</dbReference>
<dbReference type="Proteomes" id="UP000313359">
    <property type="component" value="Unassembled WGS sequence"/>
</dbReference>
<dbReference type="EMBL" id="ML122285">
    <property type="protein sequence ID" value="RPD56810.1"/>
    <property type="molecule type" value="Genomic_DNA"/>
</dbReference>
<feature type="domain" description="Translation elongation factor EFG/EF2" evidence="6">
    <location>
        <begin position="403"/>
        <end position="506"/>
    </location>
</feature>
<dbReference type="AlphaFoldDB" id="A0A5C2S0H7"/>
<dbReference type="GO" id="GO:0003746">
    <property type="term" value="F:translation elongation factor activity"/>
    <property type="evidence" value="ECO:0007669"/>
    <property type="project" value="UniProtKB-KW"/>
</dbReference>
<dbReference type="PANTHER" id="PTHR43636">
    <property type="entry name" value="ELONGATION FACTOR G, MITOCHONDRIAL"/>
    <property type="match status" value="1"/>
</dbReference>
<dbReference type="Gene3D" id="3.30.230.10">
    <property type="match status" value="1"/>
</dbReference>
<dbReference type="GO" id="GO:0005525">
    <property type="term" value="F:GTP binding"/>
    <property type="evidence" value="ECO:0007669"/>
    <property type="project" value="UniProtKB-KW"/>
</dbReference>
<feature type="region of interest" description="Disordered" evidence="5">
    <location>
        <begin position="352"/>
        <end position="389"/>
    </location>
</feature>
<dbReference type="GO" id="GO:0070125">
    <property type="term" value="P:mitochondrial translational elongation"/>
    <property type="evidence" value="ECO:0007669"/>
    <property type="project" value="TreeGrafter"/>
</dbReference>
<dbReference type="OrthoDB" id="2752339at2759"/>
<evidence type="ECO:0000256" key="1">
    <source>
        <dbReference type="ARBA" id="ARBA00022741"/>
    </source>
</evidence>
<feature type="compositionally biased region" description="Low complexity" evidence="5">
    <location>
        <begin position="363"/>
        <end position="388"/>
    </location>
</feature>
<gene>
    <name evidence="7" type="ORF">L227DRAFT_614181</name>
</gene>
<reference evidence="7" key="1">
    <citation type="journal article" date="2018" name="Genome Biol. Evol.">
        <title>Genomics and development of Lentinus tigrinus, a white-rot wood-decaying mushroom with dimorphic fruiting bodies.</title>
        <authorList>
            <person name="Wu B."/>
            <person name="Xu Z."/>
            <person name="Knudson A."/>
            <person name="Carlson A."/>
            <person name="Chen N."/>
            <person name="Kovaka S."/>
            <person name="LaButti K."/>
            <person name="Lipzen A."/>
            <person name="Pennachio C."/>
            <person name="Riley R."/>
            <person name="Schakwitz W."/>
            <person name="Umezawa K."/>
            <person name="Ohm R.A."/>
            <person name="Grigoriev I.V."/>
            <person name="Nagy L.G."/>
            <person name="Gibbons J."/>
            <person name="Hibbett D."/>
        </authorList>
    </citation>
    <scope>NUCLEOTIDE SEQUENCE [LARGE SCALE GENOMIC DNA]</scope>
    <source>
        <strain evidence="7">ALCF2SS1-6</strain>
    </source>
</reference>
<keyword evidence="8" id="KW-1185">Reference proteome</keyword>
<organism evidence="7 8">
    <name type="scientific">Lentinus tigrinus ALCF2SS1-6</name>
    <dbReference type="NCBI Taxonomy" id="1328759"/>
    <lineage>
        <taxon>Eukaryota</taxon>
        <taxon>Fungi</taxon>
        <taxon>Dikarya</taxon>
        <taxon>Basidiomycota</taxon>
        <taxon>Agaricomycotina</taxon>
        <taxon>Agaricomycetes</taxon>
        <taxon>Polyporales</taxon>
        <taxon>Polyporaceae</taxon>
        <taxon>Lentinus</taxon>
    </lineage>
</organism>
<dbReference type="InterPro" id="IPR020568">
    <property type="entry name" value="Ribosomal_Su5_D2-typ_SF"/>
</dbReference>
<proteinExistence type="predicted"/>
<protein>
    <recommendedName>
        <fullName evidence="6">Translation elongation factor EFG/EF2 domain-containing protein</fullName>
    </recommendedName>
</protein>
<dbReference type="STRING" id="1328759.A0A5C2S0H7"/>
<evidence type="ECO:0000256" key="5">
    <source>
        <dbReference type="SAM" id="MobiDB-lite"/>
    </source>
</evidence>
<keyword evidence="1" id="KW-0547">Nucleotide-binding</keyword>
<feature type="compositionally biased region" description="Pro residues" evidence="5">
    <location>
        <begin position="352"/>
        <end position="362"/>
    </location>
</feature>
<keyword evidence="2" id="KW-0251">Elongation factor</keyword>
<dbReference type="SUPFAM" id="SSF54211">
    <property type="entry name" value="Ribosomal protein S5 domain 2-like"/>
    <property type="match status" value="1"/>
</dbReference>
<dbReference type="InterPro" id="IPR014721">
    <property type="entry name" value="Ribsml_uS5_D2-typ_fold_subgr"/>
</dbReference>
<keyword evidence="4" id="KW-0342">GTP-binding</keyword>
<dbReference type="GO" id="GO:0003924">
    <property type="term" value="F:GTPase activity"/>
    <property type="evidence" value="ECO:0007669"/>
    <property type="project" value="TreeGrafter"/>
</dbReference>
<evidence type="ECO:0000256" key="3">
    <source>
        <dbReference type="ARBA" id="ARBA00022917"/>
    </source>
</evidence>
<sequence>MSFTYDASISMTSNASVHEDPVAQATARTRQWCERVAQANGLDAEQLDDLKSLVNLASGQDDSIIRLFIWQQATQYRILNHVLKKYVDLDRFMRLLRDVENHLGTAWVVPPELKVIVKVETRDIIVEHDQPAYTTIHMDVMAYLRLHKERLDIKDVFGNPSREALLNAYVKKAASNARTSLREALILSVCGKGKKSLEDATWDIMGRFKKGGAGTNLKTEYQIRIALLRRWTYEELFQTMQPVEPATPHIAQDGPDPDGNGPASLSDLLADDATAPPPKKRQREDEETVLKPTVGKVPKGEDFWSKIDRRIDFTVASWGNNLKDPQWRSYIDDTVARDRRVFGRCTSGVLPPIPMQVTPPPATSLSTPASTQVTATAPPTPLSLSTPTHTFSNPVECTTSRSRIAFRETVTQRADFFCMHKKQSGGAGQYARVISFVEPMEMNEETGKDTEFVNRLMVGNVLSNCSPASEKGSYEALKKRFLSGTPGFERCASLLPALRTSCLSMLSSDGVSCSWYVRLYSPLYWYAHVTPFRILTCPPLYMLLSLRSSDSSARLQPVRQYPNQSTLSRVGMAHTTPTDVHSHLS</sequence>
<dbReference type="InterPro" id="IPR005517">
    <property type="entry name" value="Transl_elong_EFG/EF2_IV"/>
</dbReference>
<evidence type="ECO:0000256" key="2">
    <source>
        <dbReference type="ARBA" id="ARBA00022768"/>
    </source>
</evidence>